<accession>A0A1B8GYE4</accession>
<feature type="region of interest" description="Disordered" evidence="1">
    <location>
        <begin position="893"/>
        <end position="989"/>
    </location>
</feature>
<proteinExistence type="predicted"/>
<feature type="compositionally biased region" description="Polar residues" evidence="1">
    <location>
        <begin position="833"/>
        <end position="857"/>
    </location>
</feature>
<feature type="compositionally biased region" description="Basic residues" evidence="1">
    <location>
        <begin position="938"/>
        <end position="949"/>
    </location>
</feature>
<feature type="compositionally biased region" description="Polar residues" evidence="1">
    <location>
        <begin position="161"/>
        <end position="180"/>
    </location>
</feature>
<evidence type="ECO:0000259" key="2">
    <source>
        <dbReference type="Pfam" id="PF13254"/>
    </source>
</evidence>
<organism evidence="3 4">
    <name type="scientific">Pseudogymnoascus verrucosus</name>
    <dbReference type="NCBI Taxonomy" id="342668"/>
    <lineage>
        <taxon>Eukaryota</taxon>
        <taxon>Fungi</taxon>
        <taxon>Dikarya</taxon>
        <taxon>Ascomycota</taxon>
        <taxon>Pezizomycotina</taxon>
        <taxon>Leotiomycetes</taxon>
        <taxon>Thelebolales</taxon>
        <taxon>Thelebolaceae</taxon>
        <taxon>Pseudogymnoascus</taxon>
    </lineage>
</organism>
<feature type="compositionally biased region" description="Basic and acidic residues" evidence="1">
    <location>
        <begin position="500"/>
        <end position="509"/>
    </location>
</feature>
<feature type="compositionally biased region" description="Low complexity" evidence="1">
    <location>
        <begin position="146"/>
        <end position="160"/>
    </location>
</feature>
<feature type="compositionally biased region" description="Polar residues" evidence="1">
    <location>
        <begin position="306"/>
        <end position="358"/>
    </location>
</feature>
<reference evidence="3 4" key="1">
    <citation type="submission" date="2016-03" db="EMBL/GenBank/DDBJ databases">
        <title>Comparative genomics of Pseudogymnoascus destructans, the fungus causing white-nose syndrome of bats.</title>
        <authorList>
            <person name="Palmer J.M."/>
            <person name="Drees K.P."/>
            <person name="Foster J.T."/>
            <person name="Lindner D.L."/>
        </authorList>
    </citation>
    <scope>NUCLEOTIDE SEQUENCE [LARGE SCALE GENOMIC DNA]</scope>
    <source>
        <strain evidence="3 4">UAMH 10579</strain>
    </source>
</reference>
<dbReference type="RefSeq" id="XP_018134590.1">
    <property type="nucleotide sequence ID" value="XM_018270611.2"/>
</dbReference>
<dbReference type="Proteomes" id="UP000091956">
    <property type="component" value="Unassembled WGS sequence"/>
</dbReference>
<dbReference type="AlphaFoldDB" id="A0A1B8GYE4"/>
<feature type="region of interest" description="Disordered" evidence="1">
    <location>
        <begin position="22"/>
        <end position="709"/>
    </location>
</feature>
<feature type="compositionally biased region" description="Polar residues" evidence="1">
    <location>
        <begin position="974"/>
        <end position="989"/>
    </location>
</feature>
<sequence>MPSTAETDAEDVNDFLKRIQELGIKRDQEDEERNKKLEEEILQGRKERQARRAERARSISPIKDSPTNTPPPYKPASAETRTQSPKAALTPSRELQRPSQLSNREQLLDDTMGRLTGEESPTKDYGPSPISRSSDVPDKNVVHTISVRASPSSAMPSRSPTLSWQRRPNSQSPVRSSTRPFSMIAAEPTTRSPIEKSEPPSRDAAPMDRNEIAQSLAAKDPTWFRQTSDRGQGSAAYRKTQVEVKDADEAVPSIHRVGLPGMSRTPTREYSDSSNVKETKQADIDRSSSPSRASSSTKDSITQSSAYSSTTSRTGFVSPMPATSAQRFPQPGSITASEGNIDQPVSTRNLAMSPSQGRISPERMDRPISPTKGMGGFVQSAMMKRSDSVNKRWSVQSPGGLTRGNSTASNRNSVDLSSRTPLGNILNSPTREARPSSLSRENTPISRPSSSHSNATVGLEGARQGRPGAQWGSESEVILDGDFVKPGIPASQLQASSDAHSGRQVDRPENSALSVSPPPSPPKSTDTRRWSPTKSSWLESALNKPDSPKPKPAPPPQQPSWMSEISKAKQKVPTGETSNKPLGHKHQVSIGGLMRSPPMGGIAQPLSVGGLPAGFSSGTVPISQVNKASDATPKTKTDNGGVSGKASLEALETATPKKTETKPTAPLAIKPSSPVIGKTKPQTPPKKDFILNSKPKQVLPPAPSKDEPEFKNVFGQLRRTKTQNYVAPDELKDNILRGKAGLSLTGGPKKAERRDEFKDAILKKKEDFKKAQLEGTGVTKSTTPIQAELPEALRKKAQLGGVGATQSTLPPVQTQLPEALLKKANLGRVNTVAPGTQGNTVSGKGLSDTLSKNNLPYNSPKPKISLGPGSPAASQGKLDAGAKLAGRFNPALAGMLARGPPPKPAGSSRKVSSNLETASRLASKGPEKQDGPQLTHMTKGRARGPRRKAPSTVAQGKAPAEAVTPPLKSPGSPLVSTSPLARRSTAPSS</sequence>
<gene>
    <name evidence="3" type="ORF">VE01_01083</name>
</gene>
<reference evidence="4" key="2">
    <citation type="journal article" date="2018" name="Nat. Commun.">
        <title>Extreme sensitivity to ultraviolet light in the fungal pathogen causing white-nose syndrome of bats.</title>
        <authorList>
            <person name="Palmer J.M."/>
            <person name="Drees K.P."/>
            <person name="Foster J.T."/>
            <person name="Lindner D.L."/>
        </authorList>
    </citation>
    <scope>NUCLEOTIDE SEQUENCE [LARGE SCALE GENOMIC DNA]</scope>
    <source>
        <strain evidence="4">UAMH 10579</strain>
    </source>
</reference>
<dbReference type="OrthoDB" id="6375767at2759"/>
<protein>
    <recommendedName>
        <fullName evidence="2">DUF4045 domain-containing protein</fullName>
    </recommendedName>
</protein>
<feature type="compositionally biased region" description="Basic and acidic residues" evidence="1">
    <location>
        <begin position="193"/>
        <end position="211"/>
    </location>
</feature>
<feature type="compositionally biased region" description="Basic and acidic residues" evidence="1">
    <location>
        <begin position="266"/>
        <end position="286"/>
    </location>
</feature>
<dbReference type="GeneID" id="28834469"/>
<feature type="domain" description="DUF4045" evidence="2">
    <location>
        <begin position="10"/>
        <end position="768"/>
    </location>
</feature>
<feature type="compositionally biased region" description="Low complexity" evidence="1">
    <location>
        <begin position="287"/>
        <end position="305"/>
    </location>
</feature>
<dbReference type="STRING" id="342668.A0A1B8GYE4"/>
<feature type="compositionally biased region" description="Polar residues" evidence="1">
    <location>
        <begin position="391"/>
        <end position="456"/>
    </location>
</feature>
<evidence type="ECO:0000256" key="1">
    <source>
        <dbReference type="SAM" id="MobiDB-lite"/>
    </source>
</evidence>
<keyword evidence="4" id="KW-1185">Reference proteome</keyword>
<feature type="region of interest" description="Disordered" evidence="1">
    <location>
        <begin position="772"/>
        <end position="792"/>
    </location>
</feature>
<feature type="region of interest" description="Disordered" evidence="1">
    <location>
        <begin position="831"/>
        <end position="881"/>
    </location>
</feature>
<evidence type="ECO:0000313" key="3">
    <source>
        <dbReference type="EMBL" id="OBU00858.1"/>
    </source>
</evidence>
<dbReference type="EMBL" id="KV460208">
    <property type="protein sequence ID" value="OBU00858.1"/>
    <property type="molecule type" value="Genomic_DNA"/>
</dbReference>
<evidence type="ECO:0000313" key="4">
    <source>
        <dbReference type="Proteomes" id="UP000091956"/>
    </source>
</evidence>
<name>A0A1B8GYE4_9PEZI</name>
<dbReference type="InterPro" id="IPR025118">
    <property type="entry name" value="DUF4045"/>
</dbReference>
<feature type="compositionally biased region" description="Polar residues" evidence="1">
    <location>
        <begin position="616"/>
        <end position="640"/>
    </location>
</feature>
<feature type="compositionally biased region" description="Basic and acidic residues" evidence="1">
    <location>
        <begin position="22"/>
        <end position="57"/>
    </location>
</feature>
<dbReference type="Pfam" id="PF13254">
    <property type="entry name" value="DUF4045"/>
    <property type="match status" value="1"/>
</dbReference>